<protein>
    <submittedName>
        <fullName evidence="3">Mu-like prophage protein gp45</fullName>
    </submittedName>
</protein>
<evidence type="ECO:0000256" key="1">
    <source>
        <dbReference type="SAM" id="MobiDB-lite"/>
    </source>
</evidence>
<dbReference type="InterPro" id="IPR053861">
    <property type="entry name" value="Phage_Mu_Gp45_N"/>
</dbReference>
<feature type="domain" description="Bacteriophage Mu Gp45 N-terminal" evidence="2">
    <location>
        <begin position="18"/>
        <end position="85"/>
    </location>
</feature>
<evidence type="ECO:0000313" key="4">
    <source>
        <dbReference type="Proteomes" id="UP001061070"/>
    </source>
</evidence>
<dbReference type="InterPro" id="IPR044033">
    <property type="entry name" value="GpV-like_apex"/>
</dbReference>
<evidence type="ECO:0000259" key="2">
    <source>
        <dbReference type="Pfam" id="PF06890"/>
    </source>
</evidence>
<gene>
    <name evidence="3" type="ORF">AA0228_0704</name>
</gene>
<accession>A0ABQ0Q917</accession>
<dbReference type="EMBL" id="BAQW01000004">
    <property type="protein sequence ID" value="GBR09520.1"/>
    <property type="molecule type" value="Genomic_DNA"/>
</dbReference>
<evidence type="ECO:0000313" key="3">
    <source>
        <dbReference type="EMBL" id="GBR09520.1"/>
    </source>
</evidence>
<comment type="caution">
    <text evidence="3">The sequence shown here is derived from an EMBL/GenBank/DDBJ whole genome shotgun (WGS) entry which is preliminary data.</text>
</comment>
<keyword evidence="4" id="KW-1185">Reference proteome</keyword>
<organism evidence="3 4">
    <name type="scientific">Gluconobacter frateurii NRIC 0228</name>
    <dbReference type="NCBI Taxonomy" id="1307946"/>
    <lineage>
        <taxon>Bacteria</taxon>
        <taxon>Pseudomonadati</taxon>
        <taxon>Pseudomonadota</taxon>
        <taxon>Alphaproteobacteria</taxon>
        <taxon>Acetobacterales</taxon>
        <taxon>Acetobacteraceae</taxon>
        <taxon>Gluconobacter</taxon>
    </lineage>
</organism>
<sequence>MSDPLTELHHALRGQHVRAVVEDLDDTGPEQLLTLQAHYGQVRSQVPVWQPFGFASSVPLDGAITHLIQVGSDPSDVIALPPANPAAARMGGLTAGESCQYDSVGQKIYLQDGKIVRVDAHQELLVSIGGQTVLDVTPDGVAITGKLTVTETIVAQGDVKGAGISLSTHTHSGVQTGSGTTGKPQ</sequence>
<proteinExistence type="predicted"/>
<dbReference type="RefSeq" id="WP_167384203.1">
    <property type="nucleotide sequence ID" value="NZ_BAQW01000004.1"/>
</dbReference>
<dbReference type="Pfam" id="PF18946">
    <property type="entry name" value="Apex"/>
    <property type="match status" value="1"/>
</dbReference>
<name>A0ABQ0Q917_9PROT</name>
<dbReference type="Pfam" id="PF06890">
    <property type="entry name" value="Phage_Mu_Gp45"/>
    <property type="match status" value="1"/>
</dbReference>
<reference evidence="3" key="1">
    <citation type="submission" date="2013-04" db="EMBL/GenBank/DDBJ databases">
        <title>The genome sequencing project of 58 acetic acid bacteria.</title>
        <authorList>
            <person name="Okamoto-Kainuma A."/>
            <person name="Ishikawa M."/>
            <person name="Umino S."/>
            <person name="Koizumi Y."/>
            <person name="Shiwa Y."/>
            <person name="Yoshikawa H."/>
            <person name="Matsutani M."/>
            <person name="Matsushita K."/>
        </authorList>
    </citation>
    <scope>NUCLEOTIDE SEQUENCE</scope>
    <source>
        <strain evidence="3">NRIC 0228</strain>
    </source>
</reference>
<feature type="region of interest" description="Disordered" evidence="1">
    <location>
        <begin position="165"/>
        <end position="185"/>
    </location>
</feature>
<dbReference type="Proteomes" id="UP001061070">
    <property type="component" value="Unassembled WGS sequence"/>
</dbReference>